<evidence type="ECO:0000313" key="11">
    <source>
        <dbReference type="Proteomes" id="UP000504606"/>
    </source>
</evidence>
<dbReference type="OrthoDB" id="273123at2759"/>
<evidence type="ECO:0000256" key="4">
    <source>
        <dbReference type="ARBA" id="ARBA00022705"/>
    </source>
</evidence>
<dbReference type="RefSeq" id="XP_026286305.1">
    <property type="nucleotide sequence ID" value="XM_026430520.2"/>
</dbReference>
<dbReference type="CTD" id="55388"/>
<dbReference type="Pfam" id="PF24863">
    <property type="entry name" value="zf-CCCH_Mcm10"/>
    <property type="match status" value="1"/>
</dbReference>
<dbReference type="SMART" id="SM01280">
    <property type="entry name" value="Mcm10"/>
    <property type="match status" value="1"/>
</dbReference>
<dbReference type="GO" id="GO:0003697">
    <property type="term" value="F:single-stranded DNA binding"/>
    <property type="evidence" value="ECO:0007669"/>
    <property type="project" value="InterPro"/>
</dbReference>
<dbReference type="PANTHER" id="PTHR13454">
    <property type="entry name" value="PROTEIN MCM10 HOMOLOG"/>
    <property type="match status" value="1"/>
</dbReference>
<evidence type="ECO:0000256" key="9">
    <source>
        <dbReference type="SAM" id="MobiDB-lite"/>
    </source>
</evidence>
<feature type="region of interest" description="Disordered" evidence="9">
    <location>
        <begin position="43"/>
        <end position="154"/>
    </location>
</feature>
<feature type="region of interest" description="Disordered" evidence="9">
    <location>
        <begin position="712"/>
        <end position="765"/>
    </location>
</feature>
<dbReference type="FunFam" id="2.40.50.140:FF:000174">
    <property type="entry name" value="DNA replication licensing factor mcm10"/>
    <property type="match status" value="1"/>
</dbReference>
<feature type="compositionally biased region" description="Low complexity" evidence="9">
    <location>
        <begin position="136"/>
        <end position="152"/>
    </location>
</feature>
<keyword evidence="8" id="KW-0539">Nucleus</keyword>
<keyword evidence="4" id="KW-0235">DNA replication</keyword>
<dbReference type="AlphaFoldDB" id="A0A6J1T3W7"/>
<accession>A0A6J1T3W7</accession>
<feature type="compositionally biased region" description="Basic and acidic residues" evidence="9">
    <location>
        <begin position="753"/>
        <end position="765"/>
    </location>
</feature>
<proteinExistence type="inferred from homology"/>
<organism evidence="11 12">
    <name type="scientific">Frankliniella occidentalis</name>
    <name type="common">Western flower thrips</name>
    <name type="synonym">Euthrips occidentalis</name>
    <dbReference type="NCBI Taxonomy" id="133901"/>
    <lineage>
        <taxon>Eukaryota</taxon>
        <taxon>Metazoa</taxon>
        <taxon>Ecdysozoa</taxon>
        <taxon>Arthropoda</taxon>
        <taxon>Hexapoda</taxon>
        <taxon>Insecta</taxon>
        <taxon>Pterygota</taxon>
        <taxon>Neoptera</taxon>
        <taxon>Paraneoptera</taxon>
        <taxon>Thysanoptera</taxon>
        <taxon>Terebrantia</taxon>
        <taxon>Thripoidea</taxon>
        <taxon>Thripidae</taxon>
        <taxon>Frankliniella</taxon>
    </lineage>
</organism>
<evidence type="ECO:0000256" key="3">
    <source>
        <dbReference type="ARBA" id="ARBA00017770"/>
    </source>
</evidence>
<sequence length="927" mass="100966">MSDNEDADVDINLLSELLALAENDDNDSAPAHVKEPTKVENFGSVLEDLDRIPIKSSSRSKLADKTSHFNNNTESKSKKSAIHNGDTDSSDDEDARKYGGATDGFGSNVKRMLKTAEEEKRSGPRLSDFKDFNTRGPSWKSPASSGASSKSSLCLPAKNKTGPMDVYTDSSIGMRIINPVVSSTVIKERLVGRKVISMNQAKQFTSEGKITDDWVIFGAIVYKAPPKTSAKGNTYSIIKLSDLRGPGNPKTVSLFLFSSAFKNHGKDSLGTVLGILNPGVMDNSRSHGDEACLSVDNSDRVMVLGTSKDFGFCKSKKKNGENCTSVVNLALCEYCVYHVKQEYQKCSRRSDIQSSFNGPGLANLRNKVLGKNEVFYGGQSFSAVPARKSKKLTEKDQSRLMALSGLATISPSLKGKASGRSGLATSVDIGHRQTQKDMDRLRKLILEDNNKLPAPSTKSVVTAQFKPGEVQPDEAKQAALALIAKKKLSEERSELQRRQDGCAPEDTLKLPSSSVMKDAAVMNESVSVSRGVMATLALNKKKSNSGMTASSLGLGRSVPVEVPSTTSKETDTTPSSKQSKVEGKIVQAGTSPMVTNKSKTKINKKPDKVETSPALSSIQLQKLASNGIDFESRMLKQAAQKAVLQEEAAKVNINATPSMLGLGRSSSSLPVLGKGLSSSATIDLDAPFSKKISASAKLNAINLIKKRGGISKLDPNNREFESRKKTPKETKSVKRPRDETVTPTDILKKFKRSSPEQDKEKEKELTKARFKELMETKSRHTDLIEAAEDEAQEKYFGKLEKKEQMEEKMLNTFKVACKAVRCLTCKYTSFSASERCKTERHPLKVMDATKRFFKCADCGNRTVSLDLIPLVSCSNCSSSRWERTAMIKERKVGVTQEVLSVRGMEETFIGSVTTGANINLLVPEDGA</sequence>
<reference evidence="12" key="1">
    <citation type="submission" date="2025-08" db="UniProtKB">
        <authorList>
            <consortium name="RefSeq"/>
        </authorList>
    </citation>
    <scope>IDENTIFICATION</scope>
    <source>
        <tissue evidence="12">Whole organism</tissue>
    </source>
</reference>
<dbReference type="Pfam" id="PF09329">
    <property type="entry name" value="zf-primase"/>
    <property type="match status" value="1"/>
</dbReference>
<keyword evidence="6" id="KW-0863">Zinc-finger</keyword>
<name>A0A6J1T3W7_FRAOC</name>
<protein>
    <recommendedName>
        <fullName evidence="3">Protein MCM10 homolog</fullName>
    </recommendedName>
</protein>
<keyword evidence="7" id="KW-0862">Zinc</keyword>
<dbReference type="InterPro" id="IPR015411">
    <property type="entry name" value="Rep_factor_Mcm10_C"/>
</dbReference>
<feature type="compositionally biased region" description="Polar residues" evidence="9">
    <location>
        <begin position="563"/>
        <end position="578"/>
    </location>
</feature>
<gene>
    <name evidence="12" type="primary">LOC113211964</name>
</gene>
<dbReference type="PANTHER" id="PTHR13454:SF11">
    <property type="entry name" value="PROTEIN MCM10 HOMOLOG"/>
    <property type="match status" value="1"/>
</dbReference>
<dbReference type="InterPro" id="IPR040184">
    <property type="entry name" value="Mcm10"/>
</dbReference>
<evidence type="ECO:0000256" key="1">
    <source>
        <dbReference type="ARBA" id="ARBA00004123"/>
    </source>
</evidence>
<dbReference type="GO" id="GO:0043596">
    <property type="term" value="C:nuclear replication fork"/>
    <property type="evidence" value="ECO:0007669"/>
    <property type="project" value="TreeGrafter"/>
</dbReference>
<dbReference type="InterPro" id="IPR056791">
    <property type="entry name" value="Znf_Mcm10_C"/>
</dbReference>
<dbReference type="GO" id="GO:0003688">
    <property type="term" value="F:DNA replication origin binding"/>
    <property type="evidence" value="ECO:0007669"/>
    <property type="project" value="TreeGrafter"/>
</dbReference>
<evidence type="ECO:0000256" key="5">
    <source>
        <dbReference type="ARBA" id="ARBA00022723"/>
    </source>
</evidence>
<comment type="subcellular location">
    <subcellularLocation>
        <location evidence="1">Nucleus</location>
    </subcellularLocation>
</comment>
<dbReference type="Proteomes" id="UP000504606">
    <property type="component" value="Unplaced"/>
</dbReference>
<evidence type="ECO:0000313" key="12">
    <source>
        <dbReference type="RefSeq" id="XP_026286305.1"/>
    </source>
</evidence>
<dbReference type="GO" id="GO:0006270">
    <property type="term" value="P:DNA replication initiation"/>
    <property type="evidence" value="ECO:0007669"/>
    <property type="project" value="InterPro"/>
</dbReference>
<dbReference type="KEGG" id="foc:113211964"/>
<evidence type="ECO:0000256" key="8">
    <source>
        <dbReference type="ARBA" id="ARBA00023242"/>
    </source>
</evidence>
<evidence type="ECO:0000256" key="2">
    <source>
        <dbReference type="ARBA" id="ARBA00009679"/>
    </source>
</evidence>
<feature type="domain" description="Replication factor Mcm10 C-terminal" evidence="10">
    <location>
        <begin position="590"/>
        <end position="911"/>
    </location>
</feature>
<feature type="compositionally biased region" description="Basic and acidic residues" evidence="9">
    <location>
        <begin position="114"/>
        <end position="133"/>
    </location>
</feature>
<dbReference type="InterPro" id="IPR015408">
    <property type="entry name" value="Znf_Mcm10/DnaG"/>
</dbReference>
<dbReference type="InterPro" id="IPR012340">
    <property type="entry name" value="NA-bd_OB-fold"/>
</dbReference>
<feature type="region of interest" description="Disordered" evidence="9">
    <location>
        <begin position="542"/>
        <end position="588"/>
    </location>
</feature>
<dbReference type="Gene3D" id="2.40.50.140">
    <property type="entry name" value="Nucleic acid-binding proteins"/>
    <property type="match status" value="1"/>
</dbReference>
<dbReference type="Pfam" id="PF22379">
    <property type="entry name" value="OB_MCM10"/>
    <property type="match status" value="1"/>
</dbReference>
<dbReference type="InterPro" id="IPR055065">
    <property type="entry name" value="OB_MCM10"/>
</dbReference>
<feature type="compositionally biased region" description="Basic and acidic residues" evidence="9">
    <location>
        <begin position="715"/>
        <end position="740"/>
    </location>
</feature>
<evidence type="ECO:0000256" key="6">
    <source>
        <dbReference type="ARBA" id="ARBA00022771"/>
    </source>
</evidence>
<comment type="similarity">
    <text evidence="2">Belongs to the MCM10 family.</text>
</comment>
<dbReference type="GO" id="GO:0008270">
    <property type="term" value="F:zinc ion binding"/>
    <property type="evidence" value="ECO:0007669"/>
    <property type="project" value="UniProtKB-KW"/>
</dbReference>
<evidence type="ECO:0000259" key="10">
    <source>
        <dbReference type="SMART" id="SM01280"/>
    </source>
</evidence>
<keyword evidence="5" id="KW-0479">Metal-binding</keyword>
<keyword evidence="11" id="KW-1185">Reference proteome</keyword>
<evidence type="ECO:0000256" key="7">
    <source>
        <dbReference type="ARBA" id="ARBA00022833"/>
    </source>
</evidence>
<dbReference type="GeneID" id="113211964"/>
<dbReference type="Pfam" id="PF09332">
    <property type="entry name" value="Mcm10"/>
    <property type="match status" value="1"/>
</dbReference>